<evidence type="ECO:0000313" key="3">
    <source>
        <dbReference type="EMBL" id="WEE28317.1"/>
    </source>
</evidence>
<dbReference type="EMBL" id="CP118942">
    <property type="protein sequence ID" value="WEE28317.1"/>
    <property type="molecule type" value="Genomic_DNA"/>
</dbReference>
<name>A0AAX3PA00_AERHY</name>
<feature type="coiled-coil region" evidence="1">
    <location>
        <begin position="355"/>
        <end position="382"/>
    </location>
</feature>
<dbReference type="RefSeq" id="WP_275115875.1">
    <property type="nucleotide sequence ID" value="NZ_CP118942.1"/>
</dbReference>
<protein>
    <submittedName>
        <fullName evidence="3">Uncharacterized protein</fullName>
    </submittedName>
</protein>
<evidence type="ECO:0000256" key="2">
    <source>
        <dbReference type="SAM" id="MobiDB-lite"/>
    </source>
</evidence>
<proteinExistence type="predicted"/>
<dbReference type="Proteomes" id="UP001214666">
    <property type="component" value="Chromosome"/>
</dbReference>
<gene>
    <name evidence="3" type="ORF">PY771_08365</name>
</gene>
<accession>A0AAX3PA00</accession>
<evidence type="ECO:0000256" key="1">
    <source>
        <dbReference type="SAM" id="Coils"/>
    </source>
</evidence>
<organism evidence="3 4">
    <name type="scientific">Aeromonas hydrophila</name>
    <dbReference type="NCBI Taxonomy" id="644"/>
    <lineage>
        <taxon>Bacteria</taxon>
        <taxon>Pseudomonadati</taxon>
        <taxon>Pseudomonadota</taxon>
        <taxon>Gammaproteobacteria</taxon>
        <taxon>Aeromonadales</taxon>
        <taxon>Aeromonadaceae</taxon>
        <taxon>Aeromonas</taxon>
    </lineage>
</organism>
<feature type="coiled-coil region" evidence="1">
    <location>
        <begin position="505"/>
        <end position="532"/>
    </location>
</feature>
<keyword evidence="1" id="KW-0175">Coiled coil</keyword>
<dbReference type="AlphaFoldDB" id="A0AAX3PA00"/>
<feature type="region of interest" description="Disordered" evidence="2">
    <location>
        <begin position="465"/>
        <end position="505"/>
    </location>
</feature>
<evidence type="ECO:0000313" key="4">
    <source>
        <dbReference type="Proteomes" id="UP001214666"/>
    </source>
</evidence>
<feature type="compositionally biased region" description="Basic and acidic residues" evidence="2">
    <location>
        <begin position="465"/>
        <end position="475"/>
    </location>
</feature>
<feature type="compositionally biased region" description="Polar residues" evidence="2">
    <location>
        <begin position="476"/>
        <end position="493"/>
    </location>
</feature>
<reference evidence="3" key="1">
    <citation type="submission" date="2023-02" db="EMBL/GenBank/DDBJ databases">
        <title>The sequence of Aeromonas hydrophila K533.</title>
        <authorList>
            <person name="Luo X."/>
        </authorList>
    </citation>
    <scope>NUCLEOTIDE SEQUENCE</scope>
    <source>
        <strain evidence="3">K533</strain>
    </source>
</reference>
<feature type="coiled-coil region" evidence="1">
    <location>
        <begin position="648"/>
        <end position="704"/>
    </location>
</feature>
<sequence length="922" mass="102602">MALGNGFSAASLNVNIGANTANLTAAADKAKQAINGLVQSSTTRLQQLTNGFKAVGSAAMGMGPHIGNAMRYTSASVAGAGAAVTAYTGVVVANRLEQEKLAKQFNLTSTQMNQLAYMAKYTGQETEDFADALKELSIKAGDAVEGGEKMADTMGVLYDKMGGAKKWVGENDPIKKFNALRDAFQQLNAADQVRVLDEMGDAGLKMGAALRMTNAELKMLQATGAATASAMNTTAIQTLISKFGYLQQVGNDFLTGIVARFSPMFSMICDKWTKRLTDAFESKGGFKEGFEHYVDVWADKIFNFLYKTIESVMSFMDSLNNVKLALVSAANSAKGAVGGSVSKEYSDNYKLNDNETKQEEQLDKYYAERDKLNAQRIAYEKKAHLEYMKANPDSNIIARNYEVGNKLKDDAEYAKLTSALQANTKAIEPLAANRQVINAQFQAQRDPNEIVNSSKKDGVLYELKTVHEESKKNKPTDTQGGTTGGKSLSQKAFENSEAEGNSKKAQDALDKLEAFNEKMAELKLKVKEFQAEHRSTQMSELKKQELQEKKALDDLYNDIIKSTKEFYGEQIKEKKANKQSTIQLEQHLAEQLKQINVERNADMAALDREQQKGRLKDIEQFNKDFSKRVKDIQKQYQFGEGAKTNVYKDERTAIEEELEDQLKDFKEKHKEYIDDVNSYEYQQFKDLQERKKQILEEYDKAALDRFYSEMDPENTVGNFMAQMKGKGQSPFPGMSNDDVANAKGNVAKQEEMMVKSSDFLMENAAKNSEKMFKIKQKMDIAAAIMSTYKAASEALSWGGIAGGIMAASTIAMGMMNVKMIQSQQFVGQAHDGIDYVWKSGTWNLEKGERVLGKDLNQDFTEMAKRINSDSYNPSKGNVNITMPVNIQGNVVDNSWFREELTRCRDTLAEQVATYNDDRGINN</sequence>